<dbReference type="InterPro" id="IPR036291">
    <property type="entry name" value="NAD(P)-bd_dom_sf"/>
</dbReference>
<dbReference type="CDD" id="cd05266">
    <property type="entry name" value="SDR_a4"/>
    <property type="match status" value="1"/>
</dbReference>
<evidence type="ECO:0000313" key="2">
    <source>
        <dbReference type="EMBL" id="KIC71382.1"/>
    </source>
</evidence>
<dbReference type="Gene3D" id="3.40.50.720">
    <property type="entry name" value="NAD(P)-binding Rossmann-like Domain"/>
    <property type="match status" value="1"/>
</dbReference>
<dbReference type="PATRIC" id="fig|362787.3.peg.1454"/>
<comment type="caution">
    <text evidence="2">The sequence shown here is derived from an EMBL/GenBank/DDBJ whole genome shotgun (WGS) entry which is preliminary data.</text>
</comment>
<dbReference type="InterPro" id="IPR001509">
    <property type="entry name" value="Epimerase_deHydtase"/>
</dbReference>
<dbReference type="PANTHER" id="PTHR48079">
    <property type="entry name" value="PROTEIN YEEZ"/>
    <property type="match status" value="1"/>
</dbReference>
<evidence type="ECO:0000313" key="3">
    <source>
        <dbReference type="Proteomes" id="UP000031465"/>
    </source>
</evidence>
<accession>A0A0C1JVU8</accession>
<organism evidence="2 3">
    <name type="scientific">Candidatus Protochlamydia amoebophila</name>
    <dbReference type="NCBI Taxonomy" id="362787"/>
    <lineage>
        <taxon>Bacteria</taxon>
        <taxon>Pseudomonadati</taxon>
        <taxon>Chlamydiota</taxon>
        <taxon>Chlamydiia</taxon>
        <taxon>Parachlamydiales</taxon>
        <taxon>Parachlamydiaceae</taxon>
        <taxon>Candidatus Protochlamydia</taxon>
    </lineage>
</organism>
<dbReference type="Proteomes" id="UP000031465">
    <property type="component" value="Unassembled WGS sequence"/>
</dbReference>
<dbReference type="PANTHER" id="PTHR48079:SF6">
    <property type="entry name" value="NAD(P)-BINDING DOMAIN-CONTAINING PROTEIN-RELATED"/>
    <property type="match status" value="1"/>
</dbReference>
<sequence length="271" mass="30694">MHVRIGILGCGYVGQAAAVFWKNQSHFLTVTTRQIEKINFLQTFAHQVHQLTDDNILPFLANQDILLVSVAAASSRDYQNTYLETAQRIIELLPQTPSLKQIIYTGSTSVYGDFQGNWVDENTLLNPLNEQSYCLSQTEQFFLKAPSSVNVTIFRLGEIYGPGRWITDRVIRMHQHSFPGTGNQLTNVIHLTDIVRALDFALQNKLHGIFNLCNDFHIPRKLFYEQLLQSAHLPSIQWDANKPSLHGGNKKVSSLKLKKLGFSFLENGPAR</sequence>
<dbReference type="Pfam" id="PF01370">
    <property type="entry name" value="Epimerase"/>
    <property type="match status" value="1"/>
</dbReference>
<dbReference type="InterPro" id="IPR051783">
    <property type="entry name" value="NAD(P)-dependent_oxidoreduct"/>
</dbReference>
<dbReference type="SUPFAM" id="SSF51735">
    <property type="entry name" value="NAD(P)-binding Rossmann-fold domains"/>
    <property type="match status" value="1"/>
</dbReference>
<dbReference type="GO" id="GO:0004029">
    <property type="term" value="F:aldehyde dehydrogenase (NAD+) activity"/>
    <property type="evidence" value="ECO:0007669"/>
    <property type="project" value="TreeGrafter"/>
</dbReference>
<dbReference type="GO" id="GO:0005737">
    <property type="term" value="C:cytoplasm"/>
    <property type="evidence" value="ECO:0007669"/>
    <property type="project" value="TreeGrafter"/>
</dbReference>
<gene>
    <name evidence="2" type="ORF">DB44_DT00170</name>
</gene>
<protein>
    <recommendedName>
        <fullName evidence="1">NAD-dependent epimerase/dehydratase domain-containing protein</fullName>
    </recommendedName>
</protein>
<proteinExistence type="predicted"/>
<feature type="domain" description="NAD-dependent epimerase/dehydratase" evidence="1">
    <location>
        <begin position="9"/>
        <end position="212"/>
    </location>
</feature>
<dbReference type="AlphaFoldDB" id="A0A0C1JVU8"/>
<reference evidence="2 3" key="1">
    <citation type="journal article" date="2014" name="Mol. Biol. Evol.">
        <title>Massive expansion of Ubiquitination-related gene families within the Chlamydiae.</title>
        <authorList>
            <person name="Domman D."/>
            <person name="Collingro A."/>
            <person name="Lagkouvardos I."/>
            <person name="Gehre L."/>
            <person name="Weinmaier T."/>
            <person name="Rattei T."/>
            <person name="Subtil A."/>
            <person name="Horn M."/>
        </authorList>
    </citation>
    <scope>NUCLEOTIDE SEQUENCE [LARGE SCALE GENOMIC DNA]</scope>
    <source>
        <strain evidence="2 3">EI2</strain>
    </source>
</reference>
<evidence type="ECO:0000259" key="1">
    <source>
        <dbReference type="Pfam" id="PF01370"/>
    </source>
</evidence>
<dbReference type="EMBL" id="JSAN01000092">
    <property type="protein sequence ID" value="KIC71382.1"/>
    <property type="molecule type" value="Genomic_DNA"/>
</dbReference>
<name>A0A0C1JVU8_9BACT</name>